<evidence type="ECO:0000256" key="8">
    <source>
        <dbReference type="ARBA" id="ARBA00022840"/>
    </source>
</evidence>
<feature type="domain" description="Helicase MOV-10-like beta-barrel" evidence="13">
    <location>
        <begin position="468"/>
        <end position="544"/>
    </location>
</feature>
<name>A0A9B0UE11_CHRAS</name>
<keyword evidence="5" id="KW-0547">Nucleotide-binding</keyword>
<evidence type="ECO:0000313" key="15">
    <source>
        <dbReference type="RefSeq" id="XP_006877510.1"/>
    </source>
</evidence>
<keyword evidence="14" id="KW-1185">Reference proteome</keyword>
<evidence type="ECO:0000256" key="5">
    <source>
        <dbReference type="ARBA" id="ARBA00022741"/>
    </source>
</evidence>
<evidence type="ECO:0000256" key="4">
    <source>
        <dbReference type="ARBA" id="ARBA00022490"/>
    </source>
</evidence>
<accession>A0A9B0UE11</accession>
<evidence type="ECO:0000256" key="2">
    <source>
        <dbReference type="ARBA" id="ARBA00005601"/>
    </source>
</evidence>
<evidence type="ECO:0000313" key="14">
    <source>
        <dbReference type="Proteomes" id="UP000504623"/>
    </source>
</evidence>
<proteinExistence type="inferred from homology"/>
<evidence type="ECO:0000256" key="1">
    <source>
        <dbReference type="ARBA" id="ARBA00004496"/>
    </source>
</evidence>
<dbReference type="Proteomes" id="UP000504623">
    <property type="component" value="Unplaced"/>
</dbReference>
<keyword evidence="4" id="KW-0963">Cytoplasm</keyword>
<dbReference type="InterPro" id="IPR041679">
    <property type="entry name" value="DNA2/NAM7-like_C"/>
</dbReference>
<dbReference type="GO" id="GO:0003724">
    <property type="term" value="F:RNA helicase activity"/>
    <property type="evidence" value="ECO:0007669"/>
    <property type="project" value="UniProtKB-EC"/>
</dbReference>
<reference evidence="15" key="1">
    <citation type="submission" date="2025-08" db="UniProtKB">
        <authorList>
            <consortium name="RefSeq"/>
        </authorList>
    </citation>
    <scope>IDENTIFICATION</scope>
    <source>
        <tissue evidence="15">Spleen</tissue>
    </source>
</reference>
<dbReference type="PANTHER" id="PTHR45418:SF1">
    <property type="entry name" value="CANCER_TESTIS ANTIGEN 55"/>
    <property type="match status" value="1"/>
</dbReference>
<dbReference type="GO" id="GO:0005737">
    <property type="term" value="C:cytoplasm"/>
    <property type="evidence" value="ECO:0007669"/>
    <property type="project" value="UniProtKB-SubCell"/>
</dbReference>
<feature type="domain" description="DNA2/NAM7 helicase helicase" evidence="11">
    <location>
        <begin position="703"/>
        <end position="774"/>
    </location>
</feature>
<keyword evidence="7" id="KW-0347">Helicase</keyword>
<feature type="domain" description="DNA2/NAM7 helicase-like C-terminal" evidence="12">
    <location>
        <begin position="799"/>
        <end position="956"/>
    </location>
</feature>
<dbReference type="GO" id="GO:0031047">
    <property type="term" value="P:regulatory ncRNA-mediated gene silencing"/>
    <property type="evidence" value="ECO:0007669"/>
    <property type="project" value="UniProtKB-KW"/>
</dbReference>
<dbReference type="GO" id="GO:0016787">
    <property type="term" value="F:hydrolase activity"/>
    <property type="evidence" value="ECO:0007669"/>
    <property type="project" value="UniProtKB-KW"/>
</dbReference>
<feature type="domain" description="DNA2/NAM7 helicase helicase" evidence="11">
    <location>
        <begin position="594"/>
        <end position="693"/>
    </location>
</feature>
<feature type="compositionally biased region" description="Polar residues" evidence="10">
    <location>
        <begin position="343"/>
        <end position="353"/>
    </location>
</feature>
<dbReference type="AlphaFoldDB" id="A0A9B0UE11"/>
<dbReference type="InterPro" id="IPR047187">
    <property type="entry name" value="SF1_C_Upf1"/>
</dbReference>
<sequence>MFARRWNDWAVHQKVVSSVVRAHPVAPREEGLTITFRNLLNSSGSGDCKLKTVQGVVTRFCNNYSLINELISFTNDVVTGGVLLKVGQKVTALVREDETSHGLKAIKVDVSSDNCRPSKPNSKILIGYVTSLVKNGGYINKTAYFSLDVVCKGFQPYLGDWVEADCFIQPGPSKHSITSLMPMFCKHMDQVCITAFCGRGGVINNNIFFVLESLKIADGYIPQKLDVVNVVMVKSVQSQYGWRVLSMTLVERDFSNITECTDISAGSLLLENKGYVEVSSMTHFGDVIEGESKTIKICIENKGELAQNLVKCQFVGWEKTKQFQLEMADEGPKRPSMRVGKQMTLSKTGSSLADNREVSPDEYTLQEEDKQKQNTVSENQITEADLSGHRLIPPGGKMFIEVTCAARQTLPNILPHYPIPESLRSCMEQNINILSLQPCLAELLSMSNYKDRFSTLLWLEEIQEEMEMKEFNMTRVVLKKNGDFMFLEVPGLCDNRPLLYPGDRVILRKRDNCQQIIECNIFVHKIHEDKVILEVSSRFRETYNFEPVDVEFVSNRTPFRRCHFAIEESEYLGDRVSRSQTSKPRCGKFFNPILNEDQKLAVRRILNGACRPIPYILFGPPGTGKTVTLIEAALQVYTTLPDSRILICAPSNSATDLLCLRLHQTKMVYPGIMVRVNAHCRSEVISDAIKSYCKTSEDLQKASRYRIILTTCSTAGLFYQLGLRVGHFTHVFVDEAGHAREPDCLIPLGLISDSKGQIVLSGDPMQLGPVIKSKLALVYGLNVSLLERLMCRPVYQTDENLFGDYGAYNPLIVTKLVKNYRSHSALLALPSKLFYHKELRNFADPYVVNSLLSWEKLPKKGFPLIFHGVRGTEMQEGRSTSWFNITEAVQVMRYCCLLTKCASSDLSQNDIGVITPYWKQVEKIKILLQSMDLVNIKVGSVEEFQGQEYMAIIISTEPCFCALLEYCITNGAYIGCNLPSELESLYSTCDVTAWGLAEFSSAAITSTTRGWF</sequence>
<comment type="similarity">
    <text evidence="2">Belongs to the DNA2/NAM7 helicase family. SDE3 subfamily.</text>
</comment>
<dbReference type="OrthoDB" id="6513042at2759"/>
<dbReference type="GeneID" id="102820631"/>
<evidence type="ECO:0000256" key="6">
    <source>
        <dbReference type="ARBA" id="ARBA00022801"/>
    </source>
</evidence>
<dbReference type="CDD" id="cd18078">
    <property type="entry name" value="DEXXQc_Mov10L1"/>
    <property type="match status" value="1"/>
</dbReference>
<dbReference type="EC" id="3.6.4.13" evidence="3"/>
<dbReference type="RefSeq" id="XP_006877510.1">
    <property type="nucleotide sequence ID" value="XM_006877448.1"/>
</dbReference>
<protein>
    <recommendedName>
        <fullName evidence="3">RNA helicase</fullName>
        <ecNumber evidence="3">3.6.4.13</ecNumber>
    </recommendedName>
</protein>
<dbReference type="InterPro" id="IPR027417">
    <property type="entry name" value="P-loop_NTPase"/>
</dbReference>
<evidence type="ECO:0000259" key="12">
    <source>
        <dbReference type="Pfam" id="PF13087"/>
    </source>
</evidence>
<gene>
    <name evidence="15" type="primary">LOC102820631</name>
</gene>
<evidence type="ECO:0000256" key="10">
    <source>
        <dbReference type="SAM" id="MobiDB-lite"/>
    </source>
</evidence>
<dbReference type="Pfam" id="PF21634">
    <property type="entry name" value="MOV-10_beta-barrel"/>
    <property type="match status" value="1"/>
</dbReference>
<evidence type="ECO:0000256" key="7">
    <source>
        <dbReference type="ARBA" id="ARBA00022806"/>
    </source>
</evidence>
<evidence type="ECO:0000259" key="13">
    <source>
        <dbReference type="Pfam" id="PF21634"/>
    </source>
</evidence>
<dbReference type="InterPro" id="IPR041677">
    <property type="entry name" value="DNA2/NAM7_AAA_11"/>
</dbReference>
<keyword evidence="6" id="KW-0378">Hydrolase</keyword>
<comment type="subcellular location">
    <subcellularLocation>
        <location evidence="1">Cytoplasm</location>
    </subcellularLocation>
</comment>
<keyword evidence="8" id="KW-0067">ATP-binding</keyword>
<feature type="region of interest" description="Disordered" evidence="10">
    <location>
        <begin position="327"/>
        <end position="377"/>
    </location>
</feature>
<comment type="catalytic activity">
    <reaction evidence="9">
        <text>ATP + H2O = ADP + phosphate + H(+)</text>
        <dbReference type="Rhea" id="RHEA:13065"/>
        <dbReference type="ChEBI" id="CHEBI:15377"/>
        <dbReference type="ChEBI" id="CHEBI:15378"/>
        <dbReference type="ChEBI" id="CHEBI:30616"/>
        <dbReference type="ChEBI" id="CHEBI:43474"/>
        <dbReference type="ChEBI" id="CHEBI:456216"/>
        <dbReference type="EC" id="3.6.4.13"/>
    </reaction>
</comment>
<dbReference type="InterPro" id="IPR049080">
    <property type="entry name" value="MOV-10-like_beta-barrel"/>
</dbReference>
<evidence type="ECO:0000256" key="3">
    <source>
        <dbReference type="ARBA" id="ARBA00012552"/>
    </source>
</evidence>
<dbReference type="Gene3D" id="3.40.50.300">
    <property type="entry name" value="P-loop containing nucleotide triphosphate hydrolases"/>
    <property type="match status" value="2"/>
</dbReference>
<dbReference type="SUPFAM" id="SSF52540">
    <property type="entry name" value="P-loop containing nucleoside triphosphate hydrolases"/>
    <property type="match status" value="1"/>
</dbReference>
<organism evidence="14 15">
    <name type="scientific">Chrysochloris asiatica</name>
    <name type="common">Cape golden mole</name>
    <dbReference type="NCBI Taxonomy" id="185453"/>
    <lineage>
        <taxon>Eukaryota</taxon>
        <taxon>Metazoa</taxon>
        <taxon>Chordata</taxon>
        <taxon>Craniata</taxon>
        <taxon>Vertebrata</taxon>
        <taxon>Euteleostomi</taxon>
        <taxon>Mammalia</taxon>
        <taxon>Eutheria</taxon>
        <taxon>Afrotheria</taxon>
        <taxon>Chrysochloridae</taxon>
        <taxon>Chrysochlorinae</taxon>
        <taxon>Chrysochloris</taxon>
    </lineage>
</organism>
<dbReference type="PANTHER" id="PTHR45418">
    <property type="entry name" value="CANCER/TESTIS ANTIGEN 55"/>
    <property type="match status" value="1"/>
</dbReference>
<dbReference type="GO" id="GO:0005524">
    <property type="term" value="F:ATP binding"/>
    <property type="evidence" value="ECO:0007669"/>
    <property type="project" value="UniProtKB-KW"/>
</dbReference>
<dbReference type="Pfam" id="PF13087">
    <property type="entry name" value="AAA_12"/>
    <property type="match status" value="1"/>
</dbReference>
<dbReference type="CDD" id="cd18808">
    <property type="entry name" value="SF1_C_Upf1"/>
    <property type="match status" value="1"/>
</dbReference>
<evidence type="ECO:0000256" key="9">
    <source>
        <dbReference type="ARBA" id="ARBA00047984"/>
    </source>
</evidence>
<dbReference type="Pfam" id="PF13086">
    <property type="entry name" value="AAA_11"/>
    <property type="match status" value="2"/>
</dbReference>
<evidence type="ECO:0000259" key="11">
    <source>
        <dbReference type="Pfam" id="PF13086"/>
    </source>
</evidence>